<dbReference type="GO" id="GO:0016787">
    <property type="term" value="F:hydrolase activity"/>
    <property type="evidence" value="ECO:0007669"/>
    <property type="project" value="UniProtKB-KW"/>
</dbReference>
<feature type="domain" description="Alpha/beta hydrolase fold-3" evidence="2">
    <location>
        <begin position="80"/>
        <end position="253"/>
    </location>
</feature>
<sequence length="330" mass="35588">MNAPTPATTRPAPISDPLARALRQLGSGFNLPEVQALYAPLLAEQPRDGTVTHGDLHYGPHERHRLDVCAPERPGPHPVLVWLHGGGFIRGSRVQRANVGWWGAREGWVTVLPDYRLAPQSGWPSGPEDVVAVWRWLQEHAARFGGDPARIVLAGESAGAAHVAAATLMRRFQPHDWHIAGAALMSGPYNARLEGLARAQFGVATPDPRNEAYFGTDPAAWDAASIVDHVDAAPFPLWIGTAERDLLQMQVQAGELFARLVSRHGYQPALCRLAEHNHFSGGFSLGTTDTSLAGPLAAFVRHCTGSHQAVAPASMWKSAPVTQLDSSEAR</sequence>
<dbReference type="InterPro" id="IPR029058">
    <property type="entry name" value="AB_hydrolase_fold"/>
</dbReference>
<reference evidence="3 4" key="1">
    <citation type="submission" date="2018-05" db="EMBL/GenBank/DDBJ databases">
        <title>Genomic Encyclopedia of Type Strains, Phase IV (KMG-IV): sequencing the most valuable type-strain genomes for metagenomic binning, comparative biology and taxonomic classification.</title>
        <authorList>
            <person name="Goeker M."/>
        </authorList>
    </citation>
    <scope>NUCLEOTIDE SEQUENCE [LARGE SCALE GENOMIC DNA]</scope>
    <source>
        <strain evidence="3 4">DSM 566</strain>
    </source>
</reference>
<dbReference type="PROSITE" id="PS00122">
    <property type="entry name" value="CARBOXYLESTERASE_B_1"/>
    <property type="match status" value="1"/>
</dbReference>
<dbReference type="OrthoDB" id="9771666at2"/>
<evidence type="ECO:0000256" key="1">
    <source>
        <dbReference type="ARBA" id="ARBA00022801"/>
    </source>
</evidence>
<dbReference type="InterPro" id="IPR019826">
    <property type="entry name" value="Carboxylesterase_B_AS"/>
</dbReference>
<dbReference type="Gene3D" id="3.40.50.1820">
    <property type="entry name" value="alpha/beta hydrolase"/>
    <property type="match status" value="1"/>
</dbReference>
<dbReference type="AlphaFoldDB" id="A0A318H3V3"/>
<dbReference type="PANTHER" id="PTHR48081">
    <property type="entry name" value="AB HYDROLASE SUPERFAMILY PROTEIN C4A8.06C"/>
    <property type="match status" value="1"/>
</dbReference>
<dbReference type="InterPro" id="IPR013094">
    <property type="entry name" value="AB_hydrolase_3"/>
</dbReference>
<dbReference type="Proteomes" id="UP000247811">
    <property type="component" value="Unassembled WGS sequence"/>
</dbReference>
<dbReference type="SUPFAM" id="SSF53474">
    <property type="entry name" value="alpha/beta-Hydrolases"/>
    <property type="match status" value="1"/>
</dbReference>
<keyword evidence="1" id="KW-0378">Hydrolase</keyword>
<accession>A0A318H3V3</accession>
<name>A0A318H3V3_9BURK</name>
<dbReference type="Pfam" id="PF07859">
    <property type="entry name" value="Abhydrolase_3"/>
    <property type="match status" value="1"/>
</dbReference>
<dbReference type="PANTHER" id="PTHR48081:SF33">
    <property type="entry name" value="KYNURENINE FORMAMIDASE"/>
    <property type="match status" value="1"/>
</dbReference>
<evidence type="ECO:0000313" key="3">
    <source>
        <dbReference type="EMBL" id="PXW97584.1"/>
    </source>
</evidence>
<keyword evidence="4" id="KW-1185">Reference proteome</keyword>
<dbReference type="EMBL" id="QJJS01000004">
    <property type="protein sequence ID" value="PXW97584.1"/>
    <property type="molecule type" value="Genomic_DNA"/>
</dbReference>
<comment type="caution">
    <text evidence="3">The sequence shown here is derived from an EMBL/GenBank/DDBJ whole genome shotgun (WGS) entry which is preliminary data.</text>
</comment>
<dbReference type="InterPro" id="IPR050300">
    <property type="entry name" value="GDXG_lipolytic_enzyme"/>
</dbReference>
<evidence type="ECO:0000259" key="2">
    <source>
        <dbReference type="Pfam" id="PF07859"/>
    </source>
</evidence>
<protein>
    <submittedName>
        <fullName evidence="3">Acetyl esterase/lipase</fullName>
    </submittedName>
</protein>
<dbReference type="RefSeq" id="WP_110399967.1">
    <property type="nucleotide sequence ID" value="NZ_QJJS01000004.1"/>
</dbReference>
<organism evidence="3 4">
    <name type="scientific">Sphaerotilus hippei</name>
    <dbReference type="NCBI Taxonomy" id="744406"/>
    <lineage>
        <taxon>Bacteria</taxon>
        <taxon>Pseudomonadati</taxon>
        <taxon>Pseudomonadota</taxon>
        <taxon>Betaproteobacteria</taxon>
        <taxon>Burkholderiales</taxon>
        <taxon>Sphaerotilaceae</taxon>
        <taxon>Sphaerotilus</taxon>
    </lineage>
</organism>
<proteinExistence type="predicted"/>
<evidence type="ECO:0000313" key="4">
    <source>
        <dbReference type="Proteomes" id="UP000247811"/>
    </source>
</evidence>
<gene>
    <name evidence="3" type="ORF">C7444_104187</name>
</gene>